<keyword evidence="7 12" id="KW-1133">Transmembrane helix</keyword>
<keyword evidence="4 12" id="KW-0808">Transferase</keyword>
<dbReference type="PANTHER" id="PTHR11157">
    <property type="entry name" value="FATTY ACID ACYL TRANSFERASE-RELATED"/>
    <property type="match status" value="1"/>
</dbReference>
<evidence type="ECO:0000256" key="9">
    <source>
        <dbReference type="ARBA" id="ARBA00023136"/>
    </source>
</evidence>
<dbReference type="GO" id="GO:0005789">
    <property type="term" value="C:endoplasmic reticulum membrane"/>
    <property type="evidence" value="ECO:0007669"/>
    <property type="project" value="TreeGrafter"/>
</dbReference>
<name>A0A4P9XKK7_9FUNG</name>
<dbReference type="GO" id="GO:0030148">
    <property type="term" value="P:sphingolipid biosynthetic process"/>
    <property type="evidence" value="ECO:0007669"/>
    <property type="project" value="TreeGrafter"/>
</dbReference>
<evidence type="ECO:0000256" key="13">
    <source>
        <dbReference type="SAM" id="MobiDB-lite"/>
    </source>
</evidence>
<dbReference type="GO" id="GO:0034626">
    <property type="term" value="P:fatty acid elongation, polyunsaturated fatty acid"/>
    <property type="evidence" value="ECO:0007669"/>
    <property type="project" value="TreeGrafter"/>
</dbReference>
<feature type="transmembrane region" description="Helical" evidence="12">
    <location>
        <begin position="271"/>
        <end position="290"/>
    </location>
</feature>
<comment type="subcellular location">
    <subcellularLocation>
        <location evidence="1">Membrane</location>
        <topology evidence="1">Multi-pass membrane protein</topology>
    </subcellularLocation>
</comment>
<keyword evidence="10 12" id="KW-0275">Fatty acid biosynthesis</keyword>
<evidence type="ECO:0000256" key="10">
    <source>
        <dbReference type="ARBA" id="ARBA00023160"/>
    </source>
</evidence>
<keyword evidence="3 12" id="KW-0444">Lipid biosynthesis</keyword>
<feature type="compositionally biased region" description="Basic residues" evidence="13">
    <location>
        <begin position="336"/>
        <end position="350"/>
    </location>
</feature>
<dbReference type="EC" id="2.3.1.-" evidence="12"/>
<protein>
    <recommendedName>
        <fullName evidence="12">Elongation of fatty acids protein</fullName>
        <ecNumber evidence="12">2.3.1.-</ecNumber>
    </recommendedName>
</protein>
<evidence type="ECO:0000256" key="11">
    <source>
        <dbReference type="ARBA" id="ARBA00047375"/>
    </source>
</evidence>
<organism evidence="14 15">
    <name type="scientific">Thamnocephalis sphaerospora</name>
    <dbReference type="NCBI Taxonomy" id="78915"/>
    <lineage>
        <taxon>Eukaryota</taxon>
        <taxon>Fungi</taxon>
        <taxon>Fungi incertae sedis</taxon>
        <taxon>Zoopagomycota</taxon>
        <taxon>Zoopagomycotina</taxon>
        <taxon>Zoopagomycetes</taxon>
        <taxon>Zoopagales</taxon>
        <taxon>Sigmoideomycetaceae</taxon>
        <taxon>Thamnocephalis</taxon>
    </lineage>
</organism>
<dbReference type="STRING" id="78915.A0A4P9XKK7"/>
<proteinExistence type="inferred from homology"/>
<evidence type="ECO:0000256" key="8">
    <source>
        <dbReference type="ARBA" id="ARBA00023098"/>
    </source>
</evidence>
<keyword evidence="6 12" id="KW-0276">Fatty acid metabolism</keyword>
<comment type="similarity">
    <text evidence="2 12">Belongs to the ELO family.</text>
</comment>
<keyword evidence="15" id="KW-1185">Reference proteome</keyword>
<dbReference type="OrthoDB" id="434092at2759"/>
<dbReference type="PANTHER" id="PTHR11157:SF134">
    <property type="entry name" value="ELONGATION OF FATTY ACIDS PROTEIN 1-RELATED"/>
    <property type="match status" value="1"/>
</dbReference>
<dbReference type="GO" id="GO:0034625">
    <property type="term" value="P:fatty acid elongation, monounsaturated fatty acid"/>
    <property type="evidence" value="ECO:0007669"/>
    <property type="project" value="TreeGrafter"/>
</dbReference>
<keyword evidence="8 12" id="KW-0443">Lipid metabolism</keyword>
<dbReference type="Proteomes" id="UP000271241">
    <property type="component" value="Unassembled WGS sequence"/>
</dbReference>
<evidence type="ECO:0000256" key="12">
    <source>
        <dbReference type="RuleBase" id="RU361115"/>
    </source>
</evidence>
<feature type="transmembrane region" description="Helical" evidence="12">
    <location>
        <begin position="219"/>
        <end position="235"/>
    </location>
</feature>
<evidence type="ECO:0000256" key="7">
    <source>
        <dbReference type="ARBA" id="ARBA00022989"/>
    </source>
</evidence>
<gene>
    <name evidence="14" type="ORF">THASP1DRAFT_25318</name>
</gene>
<keyword evidence="9 12" id="KW-0472">Membrane</keyword>
<comment type="catalytic activity">
    <reaction evidence="12">
        <text>an acyl-CoA + malonyl-CoA + H(+) = a 3-oxoacyl-CoA + CO2 + CoA</text>
        <dbReference type="Rhea" id="RHEA:50252"/>
        <dbReference type="ChEBI" id="CHEBI:15378"/>
        <dbReference type="ChEBI" id="CHEBI:16526"/>
        <dbReference type="ChEBI" id="CHEBI:57287"/>
        <dbReference type="ChEBI" id="CHEBI:57384"/>
        <dbReference type="ChEBI" id="CHEBI:58342"/>
        <dbReference type="ChEBI" id="CHEBI:90726"/>
    </reaction>
    <physiologicalReaction direction="left-to-right" evidence="12">
        <dbReference type="Rhea" id="RHEA:50253"/>
    </physiologicalReaction>
</comment>
<dbReference type="AlphaFoldDB" id="A0A4P9XKK7"/>
<keyword evidence="5 12" id="KW-0812">Transmembrane</keyword>
<evidence type="ECO:0000313" key="14">
    <source>
        <dbReference type="EMBL" id="RKP06337.1"/>
    </source>
</evidence>
<feature type="transmembrane region" description="Helical" evidence="12">
    <location>
        <begin position="73"/>
        <end position="98"/>
    </location>
</feature>
<evidence type="ECO:0000313" key="15">
    <source>
        <dbReference type="Proteomes" id="UP000271241"/>
    </source>
</evidence>
<dbReference type="InterPro" id="IPR002076">
    <property type="entry name" value="ELO_fam"/>
</dbReference>
<sequence length="350" mass="39290">MEEALSHMALLPSGTWENLRQGLTHTWAGGSAWTLDALFPVGKFNWTQGVTPFSDWQVRVCCMSAWMHHRPAYNFVLLSGLHNMGLSMFSGVMCMLAYEEVYLRLQNHGVIGAFCTSHPETAATGRYSFVLYIYYLSHYAQLFDTVLLILAKRPLRVLHLFHHMTMLPLAWAWLQDRSVFAMWIVLVDSIAQIFVYYFYTQFAMKQHVSFKQRITLGQIAQYGSTLFFGMFYLAAQQMSQPTSWMARHLSNHARPAATSDEAPGVCRGGDGAFWLTIAIHTALLIMYTWLYQRNALAAPTTPAAAAMEAESSKSDPATAKSTSVSTGQNASSEKPVKRKGKRKTKTAATQ</sequence>
<dbReference type="EMBL" id="KZ992904">
    <property type="protein sequence ID" value="RKP06337.1"/>
    <property type="molecule type" value="Genomic_DNA"/>
</dbReference>
<dbReference type="GO" id="GO:0009922">
    <property type="term" value="F:fatty acid elongase activity"/>
    <property type="evidence" value="ECO:0007669"/>
    <property type="project" value="UniProtKB-EC"/>
</dbReference>
<feature type="region of interest" description="Disordered" evidence="13">
    <location>
        <begin position="303"/>
        <end position="350"/>
    </location>
</feature>
<dbReference type="Pfam" id="PF01151">
    <property type="entry name" value="ELO"/>
    <property type="match status" value="1"/>
</dbReference>
<feature type="transmembrane region" description="Helical" evidence="12">
    <location>
        <begin position="129"/>
        <end position="150"/>
    </location>
</feature>
<evidence type="ECO:0000256" key="5">
    <source>
        <dbReference type="ARBA" id="ARBA00022692"/>
    </source>
</evidence>
<evidence type="ECO:0000256" key="4">
    <source>
        <dbReference type="ARBA" id="ARBA00022679"/>
    </source>
</evidence>
<feature type="transmembrane region" description="Helical" evidence="12">
    <location>
        <begin position="180"/>
        <end position="199"/>
    </location>
</feature>
<feature type="transmembrane region" description="Helical" evidence="12">
    <location>
        <begin position="157"/>
        <end position="174"/>
    </location>
</feature>
<dbReference type="GO" id="GO:0019367">
    <property type="term" value="P:fatty acid elongation, saturated fatty acid"/>
    <property type="evidence" value="ECO:0007669"/>
    <property type="project" value="TreeGrafter"/>
</dbReference>
<reference evidence="15" key="1">
    <citation type="journal article" date="2018" name="Nat. Microbiol.">
        <title>Leveraging single-cell genomics to expand the fungal tree of life.</title>
        <authorList>
            <person name="Ahrendt S.R."/>
            <person name="Quandt C.A."/>
            <person name="Ciobanu D."/>
            <person name="Clum A."/>
            <person name="Salamov A."/>
            <person name="Andreopoulos B."/>
            <person name="Cheng J.F."/>
            <person name="Woyke T."/>
            <person name="Pelin A."/>
            <person name="Henrissat B."/>
            <person name="Reynolds N.K."/>
            <person name="Benny G.L."/>
            <person name="Smith M.E."/>
            <person name="James T.Y."/>
            <person name="Grigoriev I.V."/>
        </authorList>
    </citation>
    <scope>NUCLEOTIDE SEQUENCE [LARGE SCALE GENOMIC DNA]</scope>
    <source>
        <strain evidence="15">RSA 1356</strain>
    </source>
</reference>
<dbReference type="GO" id="GO:0042761">
    <property type="term" value="P:very long-chain fatty acid biosynthetic process"/>
    <property type="evidence" value="ECO:0007669"/>
    <property type="project" value="TreeGrafter"/>
</dbReference>
<evidence type="ECO:0000256" key="6">
    <source>
        <dbReference type="ARBA" id="ARBA00022832"/>
    </source>
</evidence>
<feature type="compositionally biased region" description="Polar residues" evidence="13">
    <location>
        <begin position="319"/>
        <end position="332"/>
    </location>
</feature>
<evidence type="ECO:0000256" key="3">
    <source>
        <dbReference type="ARBA" id="ARBA00022516"/>
    </source>
</evidence>
<evidence type="ECO:0000256" key="1">
    <source>
        <dbReference type="ARBA" id="ARBA00004141"/>
    </source>
</evidence>
<evidence type="ECO:0000256" key="2">
    <source>
        <dbReference type="ARBA" id="ARBA00007263"/>
    </source>
</evidence>
<comment type="catalytic activity">
    <reaction evidence="11">
        <text>a very-long-chain acyl-CoA + malonyl-CoA + H(+) = a very-long-chain 3-oxoacyl-CoA + CO2 + CoA</text>
        <dbReference type="Rhea" id="RHEA:32727"/>
        <dbReference type="ChEBI" id="CHEBI:15378"/>
        <dbReference type="ChEBI" id="CHEBI:16526"/>
        <dbReference type="ChEBI" id="CHEBI:57287"/>
        <dbReference type="ChEBI" id="CHEBI:57384"/>
        <dbReference type="ChEBI" id="CHEBI:90725"/>
        <dbReference type="ChEBI" id="CHEBI:90736"/>
        <dbReference type="EC" id="2.3.1.199"/>
    </reaction>
</comment>
<accession>A0A4P9XKK7</accession>